<dbReference type="SUPFAM" id="SSF74924">
    <property type="entry name" value="Cap-Gly domain"/>
    <property type="match status" value="2"/>
</dbReference>
<name>V4AWL1_LOTGI</name>
<feature type="domain" description="CAP-Gly" evidence="7">
    <location>
        <begin position="356"/>
        <end position="399"/>
    </location>
</feature>
<dbReference type="PROSITE" id="PS00518">
    <property type="entry name" value="ZF_RING_1"/>
    <property type="match status" value="1"/>
</dbReference>
<evidence type="ECO:0000259" key="6">
    <source>
        <dbReference type="PROSITE" id="PS50089"/>
    </source>
</evidence>
<keyword evidence="9" id="KW-1185">Reference proteome</keyword>
<dbReference type="PANTHER" id="PTHR25465">
    <property type="entry name" value="B-BOX DOMAIN CONTAINING"/>
    <property type="match status" value="1"/>
</dbReference>
<dbReference type="RefSeq" id="XP_009051746.1">
    <property type="nucleotide sequence ID" value="XM_009053498.1"/>
</dbReference>
<dbReference type="GO" id="GO:0008270">
    <property type="term" value="F:zinc ion binding"/>
    <property type="evidence" value="ECO:0007669"/>
    <property type="project" value="UniProtKB-KW"/>
</dbReference>
<dbReference type="SMART" id="SM00184">
    <property type="entry name" value="RING"/>
    <property type="match status" value="2"/>
</dbReference>
<evidence type="ECO:0000256" key="3">
    <source>
        <dbReference type="ARBA" id="ARBA00022833"/>
    </source>
</evidence>
<evidence type="ECO:0000259" key="7">
    <source>
        <dbReference type="PROSITE" id="PS50245"/>
    </source>
</evidence>
<dbReference type="PANTHER" id="PTHR25465:SF41">
    <property type="entry name" value="E3 UBIQUITIN-PROTEIN LIGASE RNF135"/>
    <property type="match status" value="1"/>
</dbReference>
<dbReference type="Gene3D" id="2.30.30.190">
    <property type="entry name" value="CAP Gly-rich-like domain"/>
    <property type="match status" value="2"/>
</dbReference>
<evidence type="ECO:0000256" key="4">
    <source>
        <dbReference type="PROSITE-ProRule" id="PRU00175"/>
    </source>
</evidence>
<evidence type="ECO:0000313" key="8">
    <source>
        <dbReference type="EMBL" id="ESO97906.1"/>
    </source>
</evidence>
<dbReference type="Proteomes" id="UP000030746">
    <property type="component" value="Unassembled WGS sequence"/>
</dbReference>
<dbReference type="OrthoDB" id="654191at2759"/>
<evidence type="ECO:0000256" key="1">
    <source>
        <dbReference type="ARBA" id="ARBA00022723"/>
    </source>
</evidence>
<dbReference type="InterPro" id="IPR000938">
    <property type="entry name" value="CAP-Gly_domain"/>
</dbReference>
<dbReference type="InterPro" id="IPR036859">
    <property type="entry name" value="CAP-Gly_dom_sf"/>
</dbReference>
<dbReference type="InterPro" id="IPR027370">
    <property type="entry name" value="Znf-RING_euk"/>
</dbReference>
<evidence type="ECO:0008006" key="10">
    <source>
        <dbReference type="Google" id="ProtNLM"/>
    </source>
</evidence>
<feature type="domain" description="RING-type" evidence="6">
    <location>
        <begin position="46"/>
        <end position="89"/>
    </location>
</feature>
<dbReference type="EMBL" id="KB201304">
    <property type="protein sequence ID" value="ESO97906.1"/>
    <property type="molecule type" value="Genomic_DNA"/>
</dbReference>
<evidence type="ECO:0000313" key="9">
    <source>
        <dbReference type="Proteomes" id="UP000030746"/>
    </source>
</evidence>
<gene>
    <name evidence="8" type="ORF">LOTGIDRAFT_153014</name>
</gene>
<dbReference type="CTD" id="20235832"/>
<dbReference type="Pfam" id="PF13445">
    <property type="entry name" value="zf-RING_UBOX"/>
    <property type="match status" value="1"/>
</dbReference>
<organism evidence="8 9">
    <name type="scientific">Lottia gigantea</name>
    <name type="common">Giant owl limpet</name>
    <dbReference type="NCBI Taxonomy" id="225164"/>
    <lineage>
        <taxon>Eukaryota</taxon>
        <taxon>Metazoa</taxon>
        <taxon>Spiralia</taxon>
        <taxon>Lophotrochozoa</taxon>
        <taxon>Mollusca</taxon>
        <taxon>Gastropoda</taxon>
        <taxon>Patellogastropoda</taxon>
        <taxon>Lottioidea</taxon>
        <taxon>Lottiidae</taxon>
        <taxon>Lottia</taxon>
    </lineage>
</organism>
<dbReference type="HOGENOM" id="CLU_447822_0_0_1"/>
<dbReference type="SMART" id="SM01052">
    <property type="entry name" value="CAP_GLY"/>
    <property type="match status" value="2"/>
</dbReference>
<sequence length="610" mass="68366">MILSMSSPHICITGKTGLKASAYCQSKKEIMAKSLQPEGMRDELSCSVCLDLFKSPVTLSCEHSFCEECVDSIRRKSSSSFSADCPLCRRTFQFDTEHFPKKNHVLGRIVEVYKEDAIRRSKSCSDLSVIAPKRSSSHVTPLQQTPEFCRPQDASRTDNTTASLRNSVLDLRATFTNCERSEDEAECLTRCTANCTDPPGRASFLCATCGNQFCRVCWGREHNLQRNEGHDINVYITAFREPDGKDILCSVCDPPFSKAQVICLHCNKELFKMMELRKKLVKEIPKFARKIVRIYIFINNTRYMDILLLSLLHTTFRNPYRLRCQTTRSETDLSDGDKVVYTEDEKDYKCTVRWVGKSQDNVSTIVGVEFDDPIGTGDGAYNGERKFFTVDNYAGFMEPLYLIRESDYNPKSSVDALCEGGIICNGEHGNGEVWSDLEQDGNQDNDLVTDGVDFDPNQFVLDEELQIISEQFATDNLNSSSLEDLALTPAPALVDVSNNPVAQTANKKPVPKPRKKTGENNHNNHFSLKIGDNVAYFHEENGTSTLCKAVVKWIGVLPDATDGQITVGVELDEAIGSGTGKYKAQRLFFSKMNHASLIPIEGLLKYEDVF</sequence>
<dbReference type="InterPro" id="IPR013083">
    <property type="entry name" value="Znf_RING/FYVE/PHD"/>
</dbReference>
<dbReference type="InterPro" id="IPR017907">
    <property type="entry name" value="Znf_RING_CS"/>
</dbReference>
<evidence type="ECO:0000256" key="2">
    <source>
        <dbReference type="ARBA" id="ARBA00022771"/>
    </source>
</evidence>
<dbReference type="PROSITE" id="PS50089">
    <property type="entry name" value="ZF_RING_2"/>
    <property type="match status" value="1"/>
</dbReference>
<protein>
    <recommendedName>
        <fullName evidence="10">RING-type E3 ubiquitin transferase</fullName>
    </recommendedName>
</protein>
<dbReference type="SUPFAM" id="SSF57850">
    <property type="entry name" value="RING/U-box"/>
    <property type="match status" value="1"/>
</dbReference>
<dbReference type="PROSITE" id="PS50245">
    <property type="entry name" value="CAP_GLY_2"/>
    <property type="match status" value="1"/>
</dbReference>
<dbReference type="AlphaFoldDB" id="V4AWL1"/>
<dbReference type="GeneID" id="20235832"/>
<dbReference type="InterPro" id="IPR001841">
    <property type="entry name" value="Znf_RING"/>
</dbReference>
<reference evidence="8 9" key="1">
    <citation type="journal article" date="2013" name="Nature">
        <title>Insights into bilaterian evolution from three spiralian genomes.</title>
        <authorList>
            <person name="Simakov O."/>
            <person name="Marletaz F."/>
            <person name="Cho S.J."/>
            <person name="Edsinger-Gonzales E."/>
            <person name="Havlak P."/>
            <person name="Hellsten U."/>
            <person name="Kuo D.H."/>
            <person name="Larsson T."/>
            <person name="Lv J."/>
            <person name="Arendt D."/>
            <person name="Savage R."/>
            <person name="Osoegawa K."/>
            <person name="de Jong P."/>
            <person name="Grimwood J."/>
            <person name="Chapman J.A."/>
            <person name="Shapiro H."/>
            <person name="Aerts A."/>
            <person name="Otillar R.P."/>
            <person name="Terry A.Y."/>
            <person name="Boore J.L."/>
            <person name="Grigoriev I.V."/>
            <person name="Lindberg D.R."/>
            <person name="Seaver E.C."/>
            <person name="Weisblat D.A."/>
            <person name="Putnam N.H."/>
            <person name="Rokhsar D.S."/>
        </authorList>
    </citation>
    <scope>NUCLEOTIDE SEQUENCE [LARGE SCALE GENOMIC DNA]</scope>
</reference>
<keyword evidence="3" id="KW-0862">Zinc</keyword>
<dbReference type="Gene3D" id="3.30.40.10">
    <property type="entry name" value="Zinc/RING finger domain, C3HC4 (zinc finger)"/>
    <property type="match status" value="1"/>
</dbReference>
<keyword evidence="2 4" id="KW-0863">Zinc-finger</keyword>
<keyword evidence="1" id="KW-0479">Metal-binding</keyword>
<feature type="region of interest" description="Disordered" evidence="5">
    <location>
        <begin position="499"/>
        <end position="524"/>
    </location>
</feature>
<accession>V4AWL1</accession>
<dbReference type="OMA" id="YKEDREC"/>
<dbReference type="Pfam" id="PF01302">
    <property type="entry name" value="CAP_GLY"/>
    <property type="match status" value="2"/>
</dbReference>
<proteinExistence type="predicted"/>
<dbReference type="InterPro" id="IPR051051">
    <property type="entry name" value="E3_ubiq-ligase_TRIM/RNF"/>
</dbReference>
<evidence type="ECO:0000256" key="5">
    <source>
        <dbReference type="SAM" id="MobiDB-lite"/>
    </source>
</evidence>
<dbReference type="KEGG" id="lgi:LOTGIDRAFT_153014"/>